<evidence type="ECO:0000256" key="1">
    <source>
        <dbReference type="SAM" id="MobiDB-lite"/>
    </source>
</evidence>
<keyword evidence="3" id="KW-1185">Reference proteome</keyword>
<reference evidence="4" key="1">
    <citation type="submission" date="2022-11" db="UniProtKB">
        <authorList>
            <consortium name="WormBaseParasite"/>
        </authorList>
    </citation>
    <scope>IDENTIFICATION</scope>
</reference>
<dbReference type="GO" id="GO:0007165">
    <property type="term" value="P:signal transduction"/>
    <property type="evidence" value="ECO:0007669"/>
    <property type="project" value="InterPro"/>
</dbReference>
<protein>
    <submittedName>
        <fullName evidence="4">Rho-GAP domain-containing protein</fullName>
    </submittedName>
</protein>
<sequence>MNDQNLVEHCNCLRQQSSHQRGQKRDGTPSSDPSLIRRHTTPDMAASAAYGMVLCGTDELEHRYRGRIEKVKFGVPVNEAFSPDIPATLLVLLLKVNKEGPLKKDIWRAPGNQAQVRKLSNIMQHGRLVNISNISVYTAASVIKRFLAKLPGGILGADNEKRLFESVQQENFSDDSKRELFCTIVSNLPIPSQHLIVLLFGTFRVITDSAETFGTRMTPEAIGISVAPSLFHTCIHDGQRAKLDDILRFKIASQVISEIIRGFGYTNLFPRECYEFYARITGRTLRVDEQWHFSFQLPSRTLSQPSIRFEQSKSPTHRPDKTSEEEEIHETYEEFCEDEDIYGESLPGLAGGRPYARRRDVSKSLDEQRAKAEGWREILMRKGRQERLSTSMGDVIVHSEEEGDPTECGKPGDNRDYLESTRSLTYLEWVHERQTRRMQTRSEWFLSPTAPSCTNGGASRVEGGRMCYSRISQRFSASPIHLRLSAKKVTPSREEYTRQYSRIS</sequence>
<feature type="domain" description="Rho-GAP" evidence="2">
    <location>
        <begin position="75"/>
        <end position="267"/>
    </location>
</feature>
<evidence type="ECO:0000259" key="2">
    <source>
        <dbReference type="PROSITE" id="PS50238"/>
    </source>
</evidence>
<dbReference type="InterPro" id="IPR008936">
    <property type="entry name" value="Rho_GTPase_activation_prot"/>
</dbReference>
<dbReference type="SUPFAM" id="SSF48350">
    <property type="entry name" value="GTPase activation domain, GAP"/>
    <property type="match status" value="1"/>
</dbReference>
<name>A0A914LNZ7_MELIC</name>
<dbReference type="PANTHER" id="PTHR23179:SF27">
    <property type="entry name" value="RHO GTPASE ACTIVATING PROTEIN AT 71E, ISOFORM D"/>
    <property type="match status" value="1"/>
</dbReference>
<dbReference type="Pfam" id="PF00620">
    <property type="entry name" value="RhoGAP"/>
    <property type="match status" value="1"/>
</dbReference>
<dbReference type="PANTHER" id="PTHR23179">
    <property type="entry name" value="T-CELL ACTIVATION RHO GTPASE ACTIVATING PROTEIN-RELATED"/>
    <property type="match status" value="1"/>
</dbReference>
<proteinExistence type="predicted"/>
<dbReference type="WBParaSite" id="Minc3s00679g15979">
    <property type="protein sequence ID" value="Minc3s00679g15979"/>
    <property type="gene ID" value="Minc3s00679g15979"/>
</dbReference>
<dbReference type="Proteomes" id="UP000887563">
    <property type="component" value="Unplaced"/>
</dbReference>
<organism evidence="3 4">
    <name type="scientific">Meloidogyne incognita</name>
    <name type="common">Southern root-knot nematode worm</name>
    <name type="synonym">Oxyuris incognita</name>
    <dbReference type="NCBI Taxonomy" id="6306"/>
    <lineage>
        <taxon>Eukaryota</taxon>
        <taxon>Metazoa</taxon>
        <taxon>Ecdysozoa</taxon>
        <taxon>Nematoda</taxon>
        <taxon>Chromadorea</taxon>
        <taxon>Rhabditida</taxon>
        <taxon>Tylenchina</taxon>
        <taxon>Tylenchomorpha</taxon>
        <taxon>Tylenchoidea</taxon>
        <taxon>Meloidogynidae</taxon>
        <taxon>Meloidogyninae</taxon>
        <taxon>Meloidogyne</taxon>
        <taxon>Meloidogyne incognita group</taxon>
    </lineage>
</organism>
<dbReference type="InterPro" id="IPR000198">
    <property type="entry name" value="RhoGAP_dom"/>
</dbReference>
<dbReference type="GO" id="GO:0005096">
    <property type="term" value="F:GTPase activator activity"/>
    <property type="evidence" value="ECO:0007669"/>
    <property type="project" value="TreeGrafter"/>
</dbReference>
<dbReference type="SMART" id="SM00324">
    <property type="entry name" value="RhoGAP"/>
    <property type="match status" value="1"/>
</dbReference>
<dbReference type="Gene3D" id="1.10.555.10">
    <property type="entry name" value="Rho GTPase activation protein"/>
    <property type="match status" value="1"/>
</dbReference>
<feature type="region of interest" description="Disordered" evidence="1">
    <location>
        <begin position="14"/>
        <end position="38"/>
    </location>
</feature>
<dbReference type="AlphaFoldDB" id="A0A914LNZ7"/>
<dbReference type="CDD" id="cd00159">
    <property type="entry name" value="RhoGAP"/>
    <property type="match status" value="1"/>
</dbReference>
<dbReference type="FunFam" id="1.10.555.10:FF:000032">
    <property type="entry name" value="Uncharacterized protein, isoform E"/>
    <property type="match status" value="1"/>
</dbReference>
<accession>A0A914LNZ7</accession>
<evidence type="ECO:0000313" key="4">
    <source>
        <dbReference type="WBParaSite" id="Minc3s00679g15979"/>
    </source>
</evidence>
<dbReference type="PROSITE" id="PS50238">
    <property type="entry name" value="RHOGAP"/>
    <property type="match status" value="1"/>
</dbReference>
<evidence type="ECO:0000313" key="3">
    <source>
        <dbReference type="Proteomes" id="UP000887563"/>
    </source>
</evidence>